<comment type="similarity">
    <text evidence="3">Belongs to the peptidase S9C family.</text>
</comment>
<dbReference type="SUPFAM" id="SSF82171">
    <property type="entry name" value="DPP6 N-terminal domain-like"/>
    <property type="match status" value="1"/>
</dbReference>
<accession>A0A1S3JTM2</accession>
<dbReference type="InterPro" id="IPR011042">
    <property type="entry name" value="6-blade_b-propeller_TolB-like"/>
</dbReference>
<feature type="domain" description="Peptidase S9 prolyl oligopeptidase catalytic" evidence="10">
    <location>
        <begin position="544"/>
        <end position="759"/>
    </location>
</feature>
<dbReference type="KEGG" id="lak:106176014"/>
<dbReference type="STRING" id="7574.A0A1S3JTM2"/>
<dbReference type="InterPro" id="IPR045550">
    <property type="entry name" value="AARE_N"/>
</dbReference>
<dbReference type="InterPro" id="IPR001375">
    <property type="entry name" value="Peptidase_S9_cat"/>
</dbReference>
<dbReference type="Gene3D" id="2.120.10.30">
    <property type="entry name" value="TolB, C-terminal domain"/>
    <property type="match status" value="1"/>
</dbReference>
<evidence type="ECO:0000313" key="12">
    <source>
        <dbReference type="Proteomes" id="UP000085678"/>
    </source>
</evidence>
<dbReference type="GeneID" id="106176014"/>
<proteinExistence type="inferred from homology"/>
<sequence length="766" mass="86056">MYQEDGQGEKCWSILLYKLYDNLCIVTYLSMIRHTAKYFSTVVEDAVQIYHDLAKIPCLSLGRFSKAPPKAGLIRSVYSEWSQRDLERNEKVKFARQQTLAKTERGLEVLLDSDPIDVSKEIYSKEAPSGKFRGVVRSVKDKDGKDKQYMEIWNKYQKLTNIDVDAQEKHGKIYENDATFGCFEWSASKGHLLYVAEKKQPKTASYFDNKPKKLKDEQAEDSKGKDSEEAIKGDQFVYKDEWGELLVGKHHPVLCVLNVDTGDISVLENIPDNVSPGQAVWAPDDAGIVFVGVEHNPYRLGIMYCPIRKSAIYYLDLQTATCVAISTMDAAVRSPRFSPDMSKLIYLKNKAGGPHRQCSTLEMYNWLEKQTKTVVNIVDTINGDEFPGLYSLLLPERCWSDDNIRVVIDTEWRSKCEAVVINTDTSEVTRLTKDDEIGNWHVLDVVDDYVLAQCSSPNQPHFLMVGGLPEVNKEQEIKWSRLGEAAALEDITWKILKHNRSPDGDVTKEFESVLISPKTDSSKKPPLVVYPHGGPHSVFSSEYSLYAAALCKCGFAVLFVNYGGSTGFGQASIEALPGNIGTADVSDVQFAAECVVNSAFKLVHKRRVFLAGGSHGGFLTAHLIGQYPDFYRAAVLRNPVVNIASMMHTTDIPDWCCVEAGLGFDFKTICDPAGYQALWKHSPIRYADQMKTPSVIMLGANDLRVPPSQGKELYKALHSRGVTVRLLIYPDNSHPLNKVDTEADAFMNIVKWFWDHLHKEVPEETI</sequence>
<evidence type="ECO:0000256" key="2">
    <source>
        <dbReference type="ARBA" id="ARBA00004496"/>
    </source>
</evidence>
<dbReference type="Proteomes" id="UP000085678">
    <property type="component" value="Unplaced"/>
</dbReference>
<dbReference type="RefSeq" id="XP_013413673.1">
    <property type="nucleotide sequence ID" value="XM_013558219.1"/>
</dbReference>
<dbReference type="Gene3D" id="3.40.50.1820">
    <property type="entry name" value="alpha/beta hydrolase"/>
    <property type="match status" value="1"/>
</dbReference>
<dbReference type="GO" id="GO:0005737">
    <property type="term" value="C:cytoplasm"/>
    <property type="evidence" value="ECO:0007669"/>
    <property type="project" value="UniProtKB-SubCell"/>
</dbReference>
<dbReference type="OrthoDB" id="416344at2759"/>
<keyword evidence="8" id="KW-0378">Hydrolase</keyword>
<dbReference type="InterPro" id="IPR029058">
    <property type="entry name" value="AB_hydrolase_fold"/>
</dbReference>
<feature type="compositionally biased region" description="Basic and acidic residues" evidence="9">
    <location>
        <begin position="209"/>
        <end position="228"/>
    </location>
</feature>
<dbReference type="GO" id="GO:0008242">
    <property type="term" value="F:omega peptidase activity"/>
    <property type="evidence" value="ECO:0007669"/>
    <property type="project" value="UniProtKB-EC"/>
</dbReference>
<dbReference type="Pfam" id="PF00326">
    <property type="entry name" value="Peptidase_S9"/>
    <property type="match status" value="1"/>
</dbReference>
<dbReference type="GO" id="GO:0006508">
    <property type="term" value="P:proteolysis"/>
    <property type="evidence" value="ECO:0007669"/>
    <property type="project" value="InterPro"/>
</dbReference>
<evidence type="ECO:0000259" key="11">
    <source>
        <dbReference type="Pfam" id="PF19283"/>
    </source>
</evidence>
<evidence type="ECO:0000256" key="7">
    <source>
        <dbReference type="ARBA" id="ARBA00022490"/>
    </source>
</evidence>
<evidence type="ECO:0000256" key="6">
    <source>
        <dbReference type="ARBA" id="ARBA00018421"/>
    </source>
</evidence>
<evidence type="ECO:0000256" key="4">
    <source>
        <dbReference type="ARBA" id="ARBA00011881"/>
    </source>
</evidence>
<evidence type="ECO:0000256" key="8">
    <source>
        <dbReference type="ARBA" id="ARBA00022801"/>
    </source>
</evidence>
<evidence type="ECO:0000259" key="10">
    <source>
        <dbReference type="Pfam" id="PF00326"/>
    </source>
</evidence>
<feature type="domain" description="Acylamino-acid-releasing enzyme N-terminal" evidence="11">
    <location>
        <begin position="79"/>
        <end position="481"/>
    </location>
</feature>
<organism evidence="12 13">
    <name type="scientific">Lingula anatina</name>
    <name type="common">Brachiopod</name>
    <name type="synonym">Lingula unguis</name>
    <dbReference type="NCBI Taxonomy" id="7574"/>
    <lineage>
        <taxon>Eukaryota</taxon>
        <taxon>Metazoa</taxon>
        <taxon>Spiralia</taxon>
        <taxon>Lophotrochozoa</taxon>
        <taxon>Brachiopoda</taxon>
        <taxon>Linguliformea</taxon>
        <taxon>Lingulata</taxon>
        <taxon>Lingulida</taxon>
        <taxon>Linguloidea</taxon>
        <taxon>Lingulidae</taxon>
        <taxon>Lingula</taxon>
    </lineage>
</organism>
<dbReference type="PANTHER" id="PTHR42776:SF4">
    <property type="entry name" value="ACYLAMINO-ACID-RELEASING ENZYME"/>
    <property type="match status" value="1"/>
</dbReference>
<gene>
    <name evidence="13" type="primary">LOC106176014</name>
</gene>
<dbReference type="AlphaFoldDB" id="A0A1S3JTM2"/>
<dbReference type="GO" id="GO:0004252">
    <property type="term" value="F:serine-type endopeptidase activity"/>
    <property type="evidence" value="ECO:0007669"/>
    <property type="project" value="TreeGrafter"/>
</dbReference>
<dbReference type="FunFam" id="3.40.50.1820:FF:000043">
    <property type="entry name" value="acylamino-acid-releasing enzyme"/>
    <property type="match status" value="1"/>
</dbReference>
<name>A0A1S3JTM2_LINAN</name>
<keyword evidence="12" id="KW-1185">Reference proteome</keyword>
<comment type="subcellular location">
    <subcellularLocation>
        <location evidence="2">Cytoplasm</location>
    </subcellularLocation>
</comment>
<dbReference type="PANTHER" id="PTHR42776">
    <property type="entry name" value="SERINE PEPTIDASE S9 FAMILY MEMBER"/>
    <property type="match status" value="1"/>
</dbReference>
<dbReference type="SUPFAM" id="SSF53474">
    <property type="entry name" value="alpha/beta-Hydrolases"/>
    <property type="match status" value="1"/>
</dbReference>
<feature type="region of interest" description="Disordered" evidence="9">
    <location>
        <begin position="206"/>
        <end position="228"/>
    </location>
</feature>
<keyword evidence="7" id="KW-0963">Cytoplasm</keyword>
<evidence type="ECO:0000256" key="5">
    <source>
        <dbReference type="ARBA" id="ARBA00012917"/>
    </source>
</evidence>
<dbReference type="EC" id="3.4.19.1" evidence="5"/>
<dbReference type="InParanoid" id="A0A1S3JTM2"/>
<dbReference type="Pfam" id="PF19283">
    <property type="entry name" value="APEH_N"/>
    <property type="match status" value="1"/>
</dbReference>
<comment type="subunit">
    <text evidence="4">Homotetramer.</text>
</comment>
<evidence type="ECO:0000256" key="1">
    <source>
        <dbReference type="ARBA" id="ARBA00000721"/>
    </source>
</evidence>
<protein>
    <recommendedName>
        <fullName evidence="6">Acylamino-acid-releasing enzyme</fullName>
        <ecNumber evidence="5">3.4.19.1</ecNumber>
    </recommendedName>
</protein>
<comment type="catalytic activity">
    <reaction evidence="1">
        <text>Cleavage of an N-acetyl or N-formyl amino acid from the N-terminus of a polypeptide.</text>
        <dbReference type="EC" id="3.4.19.1"/>
    </reaction>
</comment>
<evidence type="ECO:0000256" key="3">
    <source>
        <dbReference type="ARBA" id="ARBA00010040"/>
    </source>
</evidence>
<evidence type="ECO:0000313" key="13">
    <source>
        <dbReference type="RefSeq" id="XP_013413673.1"/>
    </source>
</evidence>
<evidence type="ECO:0000256" key="9">
    <source>
        <dbReference type="SAM" id="MobiDB-lite"/>
    </source>
</evidence>
<reference evidence="13" key="1">
    <citation type="submission" date="2025-08" db="UniProtKB">
        <authorList>
            <consortium name="RefSeq"/>
        </authorList>
    </citation>
    <scope>IDENTIFICATION</scope>
    <source>
        <tissue evidence="13">Gonads</tissue>
    </source>
</reference>